<dbReference type="Gene3D" id="2.120.10.30">
    <property type="entry name" value="TolB, C-terminal domain"/>
    <property type="match status" value="3"/>
</dbReference>
<organism evidence="3 4">
    <name type="scientific">Nibrella viscosa</name>
    <dbReference type="NCBI Taxonomy" id="1084524"/>
    <lineage>
        <taxon>Bacteria</taxon>
        <taxon>Pseudomonadati</taxon>
        <taxon>Bacteroidota</taxon>
        <taxon>Cytophagia</taxon>
        <taxon>Cytophagales</taxon>
        <taxon>Spirosomataceae</taxon>
        <taxon>Nibrella</taxon>
    </lineage>
</organism>
<keyword evidence="4" id="KW-1185">Reference proteome</keyword>
<dbReference type="Pfam" id="PF25021">
    <property type="entry name" value="TEN_NHL"/>
    <property type="match status" value="1"/>
</dbReference>
<feature type="chain" id="PRO_5047084528" description="Teneurin NHL domain-containing protein" evidence="1">
    <location>
        <begin position="19"/>
        <end position="348"/>
    </location>
</feature>
<name>A0ABP8L0I5_9BACT</name>
<evidence type="ECO:0000313" key="3">
    <source>
        <dbReference type="EMBL" id="GAA4419946.1"/>
    </source>
</evidence>
<proteinExistence type="predicted"/>
<feature type="signal peptide" evidence="1">
    <location>
        <begin position="1"/>
        <end position="18"/>
    </location>
</feature>
<dbReference type="PANTHER" id="PTHR13833:SF71">
    <property type="entry name" value="NHL DOMAIN-CONTAINING PROTEIN"/>
    <property type="match status" value="1"/>
</dbReference>
<dbReference type="InterPro" id="IPR011042">
    <property type="entry name" value="6-blade_b-propeller_TolB-like"/>
</dbReference>
<reference evidence="4" key="1">
    <citation type="journal article" date="2019" name="Int. J. Syst. Evol. Microbiol.">
        <title>The Global Catalogue of Microorganisms (GCM) 10K type strain sequencing project: providing services to taxonomists for standard genome sequencing and annotation.</title>
        <authorList>
            <consortium name="The Broad Institute Genomics Platform"/>
            <consortium name="The Broad Institute Genome Sequencing Center for Infectious Disease"/>
            <person name="Wu L."/>
            <person name="Ma J."/>
        </authorList>
    </citation>
    <scope>NUCLEOTIDE SEQUENCE [LARGE SCALE GENOMIC DNA]</scope>
    <source>
        <strain evidence="4">JCM 17925</strain>
    </source>
</reference>
<gene>
    <name evidence="3" type="ORF">GCM10023187_54790</name>
</gene>
<evidence type="ECO:0000259" key="2">
    <source>
        <dbReference type="Pfam" id="PF25021"/>
    </source>
</evidence>
<protein>
    <recommendedName>
        <fullName evidence="2">Teneurin NHL domain-containing protein</fullName>
    </recommendedName>
</protein>
<accession>A0ABP8L0I5</accession>
<evidence type="ECO:0000313" key="4">
    <source>
        <dbReference type="Proteomes" id="UP001500936"/>
    </source>
</evidence>
<dbReference type="EMBL" id="BAABHB010000019">
    <property type="protein sequence ID" value="GAA4419946.1"/>
    <property type="molecule type" value="Genomic_DNA"/>
</dbReference>
<dbReference type="PANTHER" id="PTHR13833">
    <property type="match status" value="1"/>
</dbReference>
<dbReference type="InterPro" id="IPR056822">
    <property type="entry name" value="TEN_NHL"/>
</dbReference>
<dbReference type="RefSeq" id="WP_345271270.1">
    <property type="nucleotide sequence ID" value="NZ_BAABHB010000019.1"/>
</dbReference>
<keyword evidence="1" id="KW-0732">Signal</keyword>
<dbReference type="SUPFAM" id="SSF101898">
    <property type="entry name" value="NHL repeat"/>
    <property type="match status" value="1"/>
</dbReference>
<comment type="caution">
    <text evidence="3">The sequence shown here is derived from an EMBL/GenBank/DDBJ whole genome shotgun (WGS) entry which is preliminary data.</text>
</comment>
<feature type="domain" description="Teneurin NHL" evidence="2">
    <location>
        <begin position="154"/>
        <end position="286"/>
    </location>
</feature>
<sequence length="348" mass="37606">MTVKLIVLALLTAGAVQAQPSVPKLPSSPTAIVVDSKDNLVIHAYMGRVLRLAPDGTLSVITDDIQKGMRGAPYPKCSAMAIDSRDNIYMANSDIIWKMTSDGKVSRFAGVPFMASVKDGPIATAQFRSIEYIKIDAADNIYVTERDNTNKDNLGDFYLIRKIDTNGLVTTLLNTRENPAFKSKWIAGMGVDHKGTLYVSDGAGRCIKKVEPDGTITTVAGLCGKREFHPVYVQGDISKAELMAPEDILVNRNGDVIFADGRLNRIIKVANGVVATIAGNSEIQSNSVNMGGRSKEGYQDGKALTALFNFPQRCAIAIDSRQNIYILDGGNNCIRRLSADGMVTTVAR</sequence>
<dbReference type="Proteomes" id="UP001500936">
    <property type="component" value="Unassembled WGS sequence"/>
</dbReference>
<evidence type="ECO:0000256" key="1">
    <source>
        <dbReference type="SAM" id="SignalP"/>
    </source>
</evidence>